<evidence type="ECO:0000256" key="1">
    <source>
        <dbReference type="SAM" id="MobiDB-lite"/>
    </source>
</evidence>
<dbReference type="EnsemblPlants" id="evm.model.03.949">
    <property type="protein sequence ID" value="cds.evm.model.03.949"/>
    <property type="gene ID" value="evm.TU.03.949"/>
</dbReference>
<proteinExistence type="predicted"/>
<name>A0A803PB37_CANSA</name>
<dbReference type="Proteomes" id="UP000596661">
    <property type="component" value="Chromosome 3"/>
</dbReference>
<reference evidence="2" key="1">
    <citation type="submission" date="2018-11" db="EMBL/GenBank/DDBJ databases">
        <authorList>
            <person name="Grassa J C."/>
        </authorList>
    </citation>
    <scope>NUCLEOTIDE SEQUENCE [LARGE SCALE GENOMIC DNA]</scope>
</reference>
<feature type="compositionally biased region" description="Basic and acidic residues" evidence="1">
    <location>
        <begin position="46"/>
        <end position="56"/>
    </location>
</feature>
<dbReference type="EMBL" id="UZAU01000271">
    <property type="status" value="NOT_ANNOTATED_CDS"/>
    <property type="molecule type" value="Genomic_DNA"/>
</dbReference>
<accession>A0A803PB37</accession>
<organism evidence="2 3">
    <name type="scientific">Cannabis sativa</name>
    <name type="common">Hemp</name>
    <name type="synonym">Marijuana</name>
    <dbReference type="NCBI Taxonomy" id="3483"/>
    <lineage>
        <taxon>Eukaryota</taxon>
        <taxon>Viridiplantae</taxon>
        <taxon>Streptophyta</taxon>
        <taxon>Embryophyta</taxon>
        <taxon>Tracheophyta</taxon>
        <taxon>Spermatophyta</taxon>
        <taxon>Magnoliopsida</taxon>
        <taxon>eudicotyledons</taxon>
        <taxon>Gunneridae</taxon>
        <taxon>Pentapetalae</taxon>
        <taxon>rosids</taxon>
        <taxon>fabids</taxon>
        <taxon>Rosales</taxon>
        <taxon>Cannabaceae</taxon>
        <taxon>Cannabis</taxon>
    </lineage>
</organism>
<dbReference type="Gramene" id="evm.model.03.949">
    <property type="protein sequence ID" value="cds.evm.model.03.949"/>
    <property type="gene ID" value="evm.TU.03.949"/>
</dbReference>
<evidence type="ECO:0000313" key="2">
    <source>
        <dbReference type="EnsemblPlants" id="cds.evm.model.03.949"/>
    </source>
</evidence>
<dbReference type="AlphaFoldDB" id="A0A803PB37"/>
<reference evidence="2" key="2">
    <citation type="submission" date="2021-03" db="UniProtKB">
        <authorList>
            <consortium name="EnsemblPlants"/>
        </authorList>
    </citation>
    <scope>IDENTIFICATION</scope>
</reference>
<sequence length="142" mass="15571">MVQELVELVTLEVRDSESMVSAQGYLAHLRITPNTEVKEMGEDFKLPNPKVEHEVDGEGSETNSVDNAQLDKPFSYMTFLKQALVFNRLEVVEMAKAFRTMLPTETQGLGGNLFPNDVEDATVAKVADGTSKVADDPNAPIA</sequence>
<feature type="region of interest" description="Disordered" evidence="1">
    <location>
        <begin position="46"/>
        <end position="67"/>
    </location>
</feature>
<protein>
    <submittedName>
        <fullName evidence="2">Uncharacterized protein</fullName>
    </submittedName>
</protein>
<keyword evidence="3" id="KW-1185">Reference proteome</keyword>
<evidence type="ECO:0000313" key="3">
    <source>
        <dbReference type="Proteomes" id="UP000596661"/>
    </source>
</evidence>